<dbReference type="EMBL" id="LT985188">
    <property type="protein sequence ID" value="SPD87091.1"/>
    <property type="molecule type" value="Genomic_DNA"/>
</dbReference>
<dbReference type="Proteomes" id="UP000238164">
    <property type="component" value="Chromosome 1"/>
</dbReference>
<name>A0A2N9JHU5_9ACTN</name>
<evidence type="ECO:0000313" key="1">
    <source>
        <dbReference type="EMBL" id="SPD87091.1"/>
    </source>
</evidence>
<reference evidence="1 2" key="1">
    <citation type="submission" date="2018-02" db="EMBL/GenBank/DDBJ databases">
        <authorList>
            <person name="Cohen D.B."/>
            <person name="Kent A.D."/>
        </authorList>
    </citation>
    <scope>NUCLEOTIDE SEQUENCE [LARGE SCALE GENOMIC DNA]</scope>
    <source>
        <strain evidence="1">1</strain>
    </source>
</reference>
<dbReference type="RefSeq" id="WP_231935612.1">
    <property type="nucleotide sequence ID" value="NZ_BAAAGO010000023.1"/>
</dbReference>
<proteinExistence type="predicted"/>
<protein>
    <submittedName>
        <fullName evidence="1">Uncharacterized protein</fullName>
    </submittedName>
</protein>
<accession>A0A2N9JHU5</accession>
<keyword evidence="2" id="KW-1185">Reference proteome</keyword>
<dbReference type="KEGG" id="mgg:MPLG2_2061"/>
<dbReference type="AlphaFoldDB" id="A0A2N9JHU5"/>
<sequence>MLWQSANEYRFTGLPMRLIAPLMRPALSLQHMRDFKAFAEHGADVREAHG</sequence>
<evidence type="ECO:0000313" key="2">
    <source>
        <dbReference type="Proteomes" id="UP000238164"/>
    </source>
</evidence>
<gene>
    <name evidence="1" type="ORF">MPLG2_2061</name>
</gene>
<organism evidence="1 2">
    <name type="scientific">Micropruina glycogenica</name>
    <dbReference type="NCBI Taxonomy" id="75385"/>
    <lineage>
        <taxon>Bacteria</taxon>
        <taxon>Bacillati</taxon>
        <taxon>Actinomycetota</taxon>
        <taxon>Actinomycetes</taxon>
        <taxon>Propionibacteriales</taxon>
        <taxon>Nocardioidaceae</taxon>
        <taxon>Micropruina</taxon>
    </lineage>
</organism>